<name>A0A9X2VUF1_9PSEU</name>
<dbReference type="InterPro" id="IPR016709">
    <property type="entry name" value="HadA-like"/>
</dbReference>
<reference evidence="3" key="1">
    <citation type="submission" date="2022-08" db="EMBL/GenBank/DDBJ databases">
        <authorList>
            <person name="Tistechok S."/>
            <person name="Samborskyy M."/>
            <person name="Roman I."/>
        </authorList>
    </citation>
    <scope>NUCLEOTIDE SEQUENCE</scope>
    <source>
        <strain evidence="3">DSM 103496</strain>
    </source>
</reference>
<dbReference type="HAMAP" id="MF_00799">
    <property type="entry name" value="UPF0336"/>
    <property type="match status" value="1"/>
</dbReference>
<keyword evidence="4" id="KW-1185">Reference proteome</keyword>
<sequence>MALDQSFIGRSYPPSPAYEVSREKIREFADAVGERSEIHRDPEAAKAAGYPDVIAPPTFAILVSMKANEVLVMDPELGLDYTRVVHGDQTFAHHRPIQAGDRLVVTTHVDAINSRMGNDIVSVRAEISTEDGEQVTTARSTLVARGTAATEDQA</sequence>
<dbReference type="Pfam" id="PF13452">
    <property type="entry name" value="FAS1_DH_region"/>
    <property type="match status" value="1"/>
</dbReference>
<dbReference type="InterPro" id="IPR029069">
    <property type="entry name" value="HotDog_dom_sf"/>
</dbReference>
<accession>A0A9X2VUF1</accession>
<dbReference type="AlphaFoldDB" id="A0A9X2VUF1"/>
<proteinExistence type="inferred from homology"/>
<dbReference type="EMBL" id="JANYMP010000023">
    <property type="protein sequence ID" value="MCS7482392.1"/>
    <property type="molecule type" value="Genomic_DNA"/>
</dbReference>
<dbReference type="Proteomes" id="UP001141259">
    <property type="component" value="Unassembled WGS sequence"/>
</dbReference>
<comment type="caution">
    <text evidence="3">The sequence shown here is derived from an EMBL/GenBank/DDBJ whole genome shotgun (WGS) entry which is preliminary data.</text>
</comment>
<dbReference type="InterPro" id="IPR039569">
    <property type="entry name" value="FAS1-like_DH_region"/>
</dbReference>
<dbReference type="Gene3D" id="3.10.129.10">
    <property type="entry name" value="Hotdog Thioesterase"/>
    <property type="match status" value="1"/>
</dbReference>
<evidence type="ECO:0000256" key="1">
    <source>
        <dbReference type="HAMAP-Rule" id="MF_00799"/>
    </source>
</evidence>
<comment type="similarity">
    <text evidence="1">Belongs to the UPF0336 family.</text>
</comment>
<feature type="domain" description="FAS1-like dehydratase" evidence="2">
    <location>
        <begin position="6"/>
        <end position="137"/>
    </location>
</feature>
<evidence type="ECO:0000313" key="4">
    <source>
        <dbReference type="Proteomes" id="UP001141259"/>
    </source>
</evidence>
<evidence type="ECO:0000313" key="3">
    <source>
        <dbReference type="EMBL" id="MCS7482392.1"/>
    </source>
</evidence>
<evidence type="ECO:0000259" key="2">
    <source>
        <dbReference type="Pfam" id="PF13452"/>
    </source>
</evidence>
<gene>
    <name evidence="3" type="ORF">NZH93_36560</name>
</gene>
<dbReference type="PIRSF" id="PIRSF018072">
    <property type="entry name" value="UCP018072"/>
    <property type="match status" value="1"/>
</dbReference>
<dbReference type="RefSeq" id="WP_259627856.1">
    <property type="nucleotide sequence ID" value="NZ_JANYMP010000023.1"/>
</dbReference>
<dbReference type="CDD" id="cd03441">
    <property type="entry name" value="R_hydratase_like"/>
    <property type="match status" value="1"/>
</dbReference>
<dbReference type="SUPFAM" id="SSF54637">
    <property type="entry name" value="Thioesterase/thiol ester dehydrase-isomerase"/>
    <property type="match status" value="1"/>
</dbReference>
<organism evidence="3 4">
    <name type="scientific">Umezawaea endophytica</name>
    <dbReference type="NCBI Taxonomy" id="1654476"/>
    <lineage>
        <taxon>Bacteria</taxon>
        <taxon>Bacillati</taxon>
        <taxon>Actinomycetota</taxon>
        <taxon>Actinomycetes</taxon>
        <taxon>Pseudonocardiales</taxon>
        <taxon>Pseudonocardiaceae</taxon>
        <taxon>Umezawaea</taxon>
    </lineage>
</organism>
<protein>
    <recommendedName>
        <fullName evidence="1">UPF0336 protein NZH93_36560</fullName>
    </recommendedName>
</protein>